<dbReference type="EMBL" id="VSSQ01110520">
    <property type="protein sequence ID" value="MPN48310.1"/>
    <property type="molecule type" value="Genomic_DNA"/>
</dbReference>
<protein>
    <submittedName>
        <fullName evidence="1">Uncharacterized protein</fullName>
    </submittedName>
</protein>
<evidence type="ECO:0000313" key="1">
    <source>
        <dbReference type="EMBL" id="MPN48310.1"/>
    </source>
</evidence>
<reference evidence="1" key="1">
    <citation type="submission" date="2019-08" db="EMBL/GenBank/DDBJ databases">
        <authorList>
            <person name="Kucharzyk K."/>
            <person name="Murdoch R.W."/>
            <person name="Higgins S."/>
            <person name="Loffler F."/>
        </authorList>
    </citation>
    <scope>NUCLEOTIDE SEQUENCE</scope>
</reference>
<gene>
    <name evidence="1" type="ORF">SDC9_195917</name>
</gene>
<sequence length="121" mass="12472">MPAAQVGTLGQGDAIQAVGRVEAPVGQDPVQLQVGAQRFGVKPQLLGPQLVLVERPVGRLQVGAQLAQLLRVFVHPGASGPPHLDQQVLSRIGAGNSFPLHHDGGVVGETQQVGPFGAQLS</sequence>
<name>A0A645IB09_9ZZZZ</name>
<proteinExistence type="predicted"/>
<accession>A0A645IB09</accession>
<dbReference type="AlphaFoldDB" id="A0A645IB09"/>
<organism evidence="1">
    <name type="scientific">bioreactor metagenome</name>
    <dbReference type="NCBI Taxonomy" id="1076179"/>
    <lineage>
        <taxon>unclassified sequences</taxon>
        <taxon>metagenomes</taxon>
        <taxon>ecological metagenomes</taxon>
    </lineage>
</organism>
<comment type="caution">
    <text evidence="1">The sequence shown here is derived from an EMBL/GenBank/DDBJ whole genome shotgun (WGS) entry which is preliminary data.</text>
</comment>